<organism evidence="2 3">
    <name type="scientific">Methylocystis heyeri</name>
    <dbReference type="NCBI Taxonomy" id="391905"/>
    <lineage>
        <taxon>Bacteria</taxon>
        <taxon>Pseudomonadati</taxon>
        <taxon>Pseudomonadota</taxon>
        <taxon>Alphaproteobacteria</taxon>
        <taxon>Hyphomicrobiales</taxon>
        <taxon>Methylocystaceae</taxon>
        <taxon>Methylocystis</taxon>
    </lineage>
</organism>
<evidence type="ECO:0000256" key="1">
    <source>
        <dbReference type="SAM" id="Phobius"/>
    </source>
</evidence>
<dbReference type="RefSeq" id="WP_136497786.1">
    <property type="nucleotide sequence ID" value="NZ_CP046052.1"/>
</dbReference>
<keyword evidence="1" id="KW-0472">Membrane</keyword>
<dbReference type="Proteomes" id="UP000309061">
    <property type="component" value="Chromosome"/>
</dbReference>
<keyword evidence="3" id="KW-1185">Reference proteome</keyword>
<name>A0A6B8KH16_9HYPH</name>
<evidence type="ECO:0000313" key="2">
    <source>
        <dbReference type="EMBL" id="QGM46899.1"/>
    </source>
</evidence>
<accession>A0A6B8KH16</accession>
<dbReference type="KEGG" id="mhey:H2LOC_015020"/>
<keyword evidence="1" id="KW-1133">Transmembrane helix</keyword>
<sequence length="102" mass="10466">MLRLLIRLAGVVFLGAGFVALVVDGARSLAGGNFYIITLASMLQGANPSARADIDSSLGSIASGALFYLLAWIPLSVAFCVAGGALFVASHKERTEVGPLAE</sequence>
<keyword evidence="1" id="KW-0812">Transmembrane</keyword>
<proteinExistence type="predicted"/>
<dbReference type="AlphaFoldDB" id="A0A6B8KH16"/>
<reference evidence="2 3" key="1">
    <citation type="submission" date="2019-11" db="EMBL/GenBank/DDBJ databases">
        <title>The genome sequence of Methylocystis heyeri.</title>
        <authorList>
            <person name="Oshkin I.Y."/>
            <person name="Miroshnikov K."/>
            <person name="Dedysh S.N."/>
        </authorList>
    </citation>
    <scope>NUCLEOTIDE SEQUENCE [LARGE SCALE GENOMIC DNA]</scope>
    <source>
        <strain evidence="2 3">H2</strain>
    </source>
</reference>
<dbReference type="OrthoDB" id="7679120at2"/>
<gene>
    <name evidence="2" type="ORF">H2LOC_015020</name>
</gene>
<protein>
    <submittedName>
        <fullName evidence="2">Uncharacterized protein</fullName>
    </submittedName>
</protein>
<feature type="transmembrane region" description="Helical" evidence="1">
    <location>
        <begin position="65"/>
        <end position="89"/>
    </location>
</feature>
<dbReference type="EMBL" id="CP046052">
    <property type="protein sequence ID" value="QGM46899.1"/>
    <property type="molecule type" value="Genomic_DNA"/>
</dbReference>
<evidence type="ECO:0000313" key="3">
    <source>
        <dbReference type="Proteomes" id="UP000309061"/>
    </source>
</evidence>